<reference evidence="2" key="1">
    <citation type="submission" date="2016-07" db="EMBL/GenBank/DDBJ databases">
        <authorList>
            <person name="Florea S."/>
            <person name="Webb J.S."/>
            <person name="Jaromczyk J."/>
            <person name="Schardl C.L."/>
        </authorList>
    </citation>
    <scope>NUCLEOTIDE SEQUENCE [LARGE SCALE GENOMIC DNA]</scope>
    <source>
        <strain evidence="2">MV-1</strain>
    </source>
</reference>
<protein>
    <submittedName>
        <fullName evidence="1">Uncharacterized protein</fullName>
    </submittedName>
</protein>
<name>A0A1E5Q5M3_9PROT</name>
<organism evidence="1 2">
    <name type="scientific">Magnetovibrio blakemorei</name>
    <dbReference type="NCBI Taxonomy" id="28181"/>
    <lineage>
        <taxon>Bacteria</taxon>
        <taxon>Pseudomonadati</taxon>
        <taxon>Pseudomonadota</taxon>
        <taxon>Alphaproteobacteria</taxon>
        <taxon>Rhodospirillales</taxon>
        <taxon>Magnetovibrionaceae</taxon>
        <taxon>Magnetovibrio</taxon>
    </lineage>
</organism>
<dbReference type="AlphaFoldDB" id="A0A1E5Q5M3"/>
<comment type="caution">
    <text evidence="1">The sequence shown here is derived from an EMBL/GenBank/DDBJ whole genome shotgun (WGS) entry which is preliminary data.</text>
</comment>
<sequence>MMSNEHKFLITYGLHNFVTHALSNGLHTFTIRGVENQKMVHHAQSLISENYGKVASIQVS</sequence>
<evidence type="ECO:0000313" key="2">
    <source>
        <dbReference type="Proteomes" id="UP000095347"/>
    </source>
</evidence>
<proteinExistence type="predicted"/>
<dbReference type="OrthoDB" id="7365226at2"/>
<gene>
    <name evidence="1" type="ORF">BEN30_13830</name>
</gene>
<dbReference type="Proteomes" id="UP000095347">
    <property type="component" value="Unassembled WGS sequence"/>
</dbReference>
<keyword evidence="2" id="KW-1185">Reference proteome</keyword>
<evidence type="ECO:0000313" key="1">
    <source>
        <dbReference type="EMBL" id="OEJ65636.1"/>
    </source>
</evidence>
<accession>A0A1E5Q5M3</accession>
<dbReference type="EMBL" id="MCGG01000047">
    <property type="protein sequence ID" value="OEJ65636.1"/>
    <property type="molecule type" value="Genomic_DNA"/>
</dbReference>